<feature type="non-terminal residue" evidence="1">
    <location>
        <position position="238"/>
    </location>
</feature>
<dbReference type="InterPro" id="IPR011335">
    <property type="entry name" value="Restrct_endonuc-II-like"/>
</dbReference>
<dbReference type="GO" id="GO:0006281">
    <property type="term" value="P:DNA repair"/>
    <property type="evidence" value="ECO:0007669"/>
    <property type="project" value="UniProtKB-ARBA"/>
</dbReference>
<dbReference type="Proteomes" id="UP001151699">
    <property type="component" value="Chromosome A"/>
</dbReference>
<protein>
    <submittedName>
        <fullName evidence="1">Uncharacterized protein</fullName>
    </submittedName>
</protein>
<sequence length="238" mass="27331">MSNVEMAAVENICWTSSPNLADTQDVSLRTSTDGFDNTLEESIAFNGNDADIQDMIDSFLHTIKECGVLCPIMGMRAPFSSDFVVKKQEHLLLDLTSDEAECELSVIRLYLTALFEPAYKSLPLDELRAIANDFSLTYTRNEIDFIEQTSRDQSSSKLWFRVRAGRVTGSVFKSIDEDTYNIDTKHEYYYQVQMEIFLADAEYCDFIVWSPKTLICIRVYKDNVFWEAEIEKAAQFFV</sequence>
<dbReference type="InterPro" id="IPR011604">
    <property type="entry name" value="PDDEXK-like_dom_sf"/>
</dbReference>
<name>A0A9Q0NDP5_9DIPT</name>
<dbReference type="PANTHER" id="PTHR47526:SF4">
    <property type="entry name" value="SWIM-TYPE DOMAIN-CONTAINING PROTEIN"/>
    <property type="match status" value="1"/>
</dbReference>
<dbReference type="PANTHER" id="PTHR47526">
    <property type="entry name" value="ATP-DEPENDENT DNA HELICASE"/>
    <property type="match status" value="1"/>
</dbReference>
<dbReference type="OrthoDB" id="5918941at2759"/>
<dbReference type="EMBL" id="WJQU01000001">
    <property type="protein sequence ID" value="KAJ6647997.1"/>
    <property type="molecule type" value="Genomic_DNA"/>
</dbReference>
<gene>
    <name evidence="1" type="ORF">Bhyg_03222</name>
</gene>
<proteinExistence type="predicted"/>
<reference evidence="1" key="1">
    <citation type="submission" date="2022-07" db="EMBL/GenBank/DDBJ databases">
        <authorList>
            <person name="Trinca V."/>
            <person name="Uliana J.V.C."/>
            <person name="Torres T.T."/>
            <person name="Ward R.J."/>
            <person name="Monesi N."/>
        </authorList>
    </citation>
    <scope>NUCLEOTIDE SEQUENCE</scope>
    <source>
        <strain evidence="1">HSMRA1968</strain>
        <tissue evidence="1">Whole embryos</tissue>
    </source>
</reference>
<accession>A0A9Q0NDP5</accession>
<dbReference type="AlphaFoldDB" id="A0A9Q0NDP5"/>
<evidence type="ECO:0000313" key="1">
    <source>
        <dbReference type="EMBL" id="KAJ6647997.1"/>
    </source>
</evidence>
<keyword evidence="2" id="KW-1185">Reference proteome</keyword>
<organism evidence="1 2">
    <name type="scientific">Pseudolycoriella hygida</name>
    <dbReference type="NCBI Taxonomy" id="35572"/>
    <lineage>
        <taxon>Eukaryota</taxon>
        <taxon>Metazoa</taxon>
        <taxon>Ecdysozoa</taxon>
        <taxon>Arthropoda</taxon>
        <taxon>Hexapoda</taxon>
        <taxon>Insecta</taxon>
        <taxon>Pterygota</taxon>
        <taxon>Neoptera</taxon>
        <taxon>Endopterygota</taxon>
        <taxon>Diptera</taxon>
        <taxon>Nematocera</taxon>
        <taxon>Sciaroidea</taxon>
        <taxon>Sciaridae</taxon>
        <taxon>Pseudolycoriella</taxon>
    </lineage>
</organism>
<dbReference type="Gene3D" id="3.90.320.10">
    <property type="match status" value="1"/>
</dbReference>
<comment type="caution">
    <text evidence="1">The sequence shown here is derived from an EMBL/GenBank/DDBJ whole genome shotgun (WGS) entry which is preliminary data.</text>
</comment>
<evidence type="ECO:0000313" key="2">
    <source>
        <dbReference type="Proteomes" id="UP001151699"/>
    </source>
</evidence>
<dbReference type="SUPFAM" id="SSF52980">
    <property type="entry name" value="Restriction endonuclease-like"/>
    <property type="match status" value="1"/>
</dbReference>